<evidence type="ECO:0000313" key="2">
    <source>
        <dbReference type="EMBL" id="OXV11294.1"/>
    </source>
</evidence>
<protein>
    <submittedName>
        <fullName evidence="2">Uncharacterized protein</fullName>
    </submittedName>
</protein>
<dbReference type="Proteomes" id="UP000243515">
    <property type="component" value="Unassembled WGS sequence"/>
</dbReference>
<feature type="signal peptide" evidence="1">
    <location>
        <begin position="1"/>
        <end position="28"/>
    </location>
</feature>
<comment type="caution">
    <text evidence="2">The sequence shown here is derived from an EMBL/GenBank/DDBJ whole genome shotgun (WGS) entry which is preliminary data.</text>
</comment>
<evidence type="ECO:0000256" key="1">
    <source>
        <dbReference type="SAM" id="SignalP"/>
    </source>
</evidence>
<proteinExistence type="predicted"/>
<gene>
    <name evidence="2" type="ORF">Egran_00946</name>
</gene>
<keyword evidence="1" id="KW-0732">Signal</keyword>
<keyword evidence="3" id="KW-1185">Reference proteome</keyword>
<dbReference type="OrthoDB" id="5299849at2759"/>
<dbReference type="PANTHER" id="PTHR28029:SF1">
    <property type="entry name" value="PROTEIN ILM1"/>
    <property type="match status" value="1"/>
</dbReference>
<name>A0A232M4U1_9EURO</name>
<dbReference type="InterPro" id="IPR018815">
    <property type="entry name" value="Incr_loss_mito_DNA_1"/>
</dbReference>
<evidence type="ECO:0000313" key="3">
    <source>
        <dbReference type="Proteomes" id="UP000243515"/>
    </source>
</evidence>
<reference evidence="2 3" key="1">
    <citation type="journal article" date="2015" name="Environ. Microbiol.">
        <title>Metagenome sequence of Elaphomyces granulatus from sporocarp tissue reveals Ascomycota ectomycorrhizal fingerprints of genome expansion and a Proteobacteria-rich microbiome.</title>
        <authorList>
            <person name="Quandt C.A."/>
            <person name="Kohler A."/>
            <person name="Hesse C.N."/>
            <person name="Sharpton T.J."/>
            <person name="Martin F."/>
            <person name="Spatafora J.W."/>
        </authorList>
    </citation>
    <scope>NUCLEOTIDE SEQUENCE [LARGE SCALE GENOMIC DNA]</scope>
    <source>
        <strain evidence="2 3">OSC145934</strain>
    </source>
</reference>
<organism evidence="2 3">
    <name type="scientific">Elaphomyces granulatus</name>
    <dbReference type="NCBI Taxonomy" id="519963"/>
    <lineage>
        <taxon>Eukaryota</taxon>
        <taxon>Fungi</taxon>
        <taxon>Dikarya</taxon>
        <taxon>Ascomycota</taxon>
        <taxon>Pezizomycotina</taxon>
        <taxon>Eurotiomycetes</taxon>
        <taxon>Eurotiomycetidae</taxon>
        <taxon>Eurotiales</taxon>
        <taxon>Elaphomycetaceae</taxon>
        <taxon>Elaphomyces</taxon>
    </lineage>
</organism>
<feature type="chain" id="PRO_5013031398" evidence="1">
    <location>
        <begin position="29"/>
        <end position="258"/>
    </location>
</feature>
<sequence length="258" mass="27447">MAAYLNSKRLIQGHALFLFILAVYLTKSPEVITDSDVVYFTLRDTIKIDIPLLTRPQSPFAFCGVLLVADALVDLIIVTKMPQINEIMATVHVLGSRSRRGGMTRAAAASNQLITRAATLYSEIWMLLAASRICLFFAVSFFIHQSKPGAWGLRTGAAAHDNSSSLAEAEAIMNLNKLKTQVVLVYGFVASAFTSSYMRSIATNAAAAAIAAKAPPFWPCAMGAAAEVPEVLLADVAAVAVPVPGLVAVPLLLGEVVV</sequence>
<dbReference type="AlphaFoldDB" id="A0A232M4U1"/>
<accession>A0A232M4U1</accession>
<dbReference type="PANTHER" id="PTHR28029">
    <property type="entry name" value="PROTEIN ILM1"/>
    <property type="match status" value="1"/>
</dbReference>
<dbReference type="Pfam" id="PF10311">
    <property type="entry name" value="Ilm1"/>
    <property type="match status" value="1"/>
</dbReference>
<dbReference type="EMBL" id="NPHW01002520">
    <property type="protein sequence ID" value="OXV11294.1"/>
    <property type="molecule type" value="Genomic_DNA"/>
</dbReference>